<dbReference type="Proteomes" id="UP001226091">
    <property type="component" value="Chromosome"/>
</dbReference>
<organism evidence="1 2">
    <name type="scientific">Metabacillus hrfriensis</name>
    <dbReference type="NCBI Taxonomy" id="3048891"/>
    <lineage>
        <taxon>Bacteria</taxon>
        <taxon>Bacillati</taxon>
        <taxon>Bacillota</taxon>
        <taxon>Bacilli</taxon>
        <taxon>Bacillales</taxon>
        <taxon>Bacillaceae</taxon>
        <taxon>Metabacillus</taxon>
    </lineage>
</organism>
<reference evidence="2" key="1">
    <citation type="journal article" date="2025" name="Aquaculture">
        <title>Assessment of the bioflocculant production and safety properties of Metabacillus hrfriensis sp. nov. based on phenotypic and whole-genome sequencing analysis.</title>
        <authorList>
            <person name="Zhang R."/>
            <person name="Zhao Z."/>
            <person name="Luo L."/>
            <person name="Wang S."/>
            <person name="Guo K."/>
            <person name="Xu W."/>
        </authorList>
    </citation>
    <scope>NUCLEOTIDE SEQUENCE [LARGE SCALE GENOMIC DNA]</scope>
    <source>
        <strain evidence="2">CT-WN-B3</strain>
    </source>
</reference>
<dbReference type="EMBL" id="CP126116">
    <property type="protein sequence ID" value="WHZ57081.1"/>
    <property type="molecule type" value="Genomic_DNA"/>
</dbReference>
<evidence type="ECO:0000313" key="2">
    <source>
        <dbReference type="Proteomes" id="UP001226091"/>
    </source>
</evidence>
<accession>A0ACD4R9B8</accession>
<gene>
    <name evidence="1" type="ORF">QLQ22_20840</name>
</gene>
<evidence type="ECO:0000313" key="1">
    <source>
        <dbReference type="EMBL" id="WHZ57081.1"/>
    </source>
</evidence>
<protein>
    <submittedName>
        <fullName evidence="1">GerAB/ArcD/ProY family transporter</fullName>
    </submittedName>
</protein>
<keyword evidence="2" id="KW-1185">Reference proteome</keyword>
<proteinExistence type="predicted"/>
<sequence>MEKAKISSYQLFVLILLFELGSALLFPLATETKQDAWIAVLLGMLGGFVLFLVYHGLYCFYPDMLPTEYTQKIIGKVLGRILSYLYILYFTYLAARVLRDFGELLVTFAYPDTPLFIINALLTLAVVYTIRKGIEVLARTGELLFVLMYLLAITGFILVVVSGLIDINNLKPVLEDGILPVLKAAMTQTLYVPFGEVIVFTMIMPYLNKSKKARMTGLFALGLSGINLAIVMAFNISVLGVDLTTLAAFPLLSTIQTIQVADFLERLDVYFMLALIIGGFFKISIYCYAAVTGTANLFNIKEPSRMVYPIGLVILTLSITMASNFSGHLQEGLQIVTLYLHLPFQVIIPIILLGIAIIKNRIRQKGR</sequence>
<name>A0ACD4R9B8_9BACI</name>